<organism evidence="1 2">
    <name type="scientific">Rhizobium leguminosarum bv. trifolii (strain WSM2304)</name>
    <dbReference type="NCBI Taxonomy" id="395492"/>
    <lineage>
        <taxon>Bacteria</taxon>
        <taxon>Pseudomonadati</taxon>
        <taxon>Pseudomonadota</taxon>
        <taxon>Alphaproteobacteria</taxon>
        <taxon>Hyphomicrobiales</taxon>
        <taxon>Rhizobiaceae</taxon>
        <taxon>Rhizobium/Agrobacterium group</taxon>
        <taxon>Rhizobium</taxon>
    </lineage>
</organism>
<dbReference type="AlphaFoldDB" id="A0ABF7QZD1"/>
<evidence type="ECO:0000313" key="2">
    <source>
        <dbReference type="Proteomes" id="UP000008330"/>
    </source>
</evidence>
<gene>
    <name evidence="1" type="ordered locus">Rleg2_6138</name>
</gene>
<dbReference type="KEGG" id="rlt:Rleg2_6138"/>
<keyword evidence="2" id="KW-1185">Reference proteome</keyword>
<name>A0ABF7QZD1_RHILW</name>
<dbReference type="Proteomes" id="UP000008330">
    <property type="component" value="Plasmid pRLG203"/>
</dbReference>
<dbReference type="EMBL" id="CP001195">
    <property type="protein sequence ID" value="ACI59521.1"/>
    <property type="molecule type" value="Genomic_DNA"/>
</dbReference>
<protein>
    <submittedName>
        <fullName evidence="1">Uncharacterized protein</fullName>
    </submittedName>
</protein>
<accession>A0ABF7QZD1</accession>
<reference evidence="1 2" key="1">
    <citation type="journal article" date="2010" name="Stand. Genomic Sci.">
        <title>Complete genome sequence of Rhizobium leguminosarum bv trifolii strain WSM2304, an effective microsymbiont of the South American clover Trifolium polymorphum.</title>
        <authorList>
            <person name="Reeve W."/>
            <person name="O'Hara G."/>
            <person name="Chain P."/>
            <person name="Ardley J."/>
            <person name="Brau L."/>
            <person name="Nandesena K."/>
            <person name="Tiwari R."/>
            <person name="Malfatti S."/>
            <person name="Kiss H."/>
            <person name="Lapidus A."/>
            <person name="Copeland A."/>
            <person name="Nolan M."/>
            <person name="Land M."/>
            <person name="Ivanova N."/>
            <person name="Mavromatis K."/>
            <person name="Markowitz V."/>
            <person name="Kyrpides N."/>
            <person name="Melino V."/>
            <person name="Denton M."/>
            <person name="Yates R."/>
            <person name="Howieson J."/>
        </authorList>
    </citation>
    <scope>NUCLEOTIDE SEQUENCE [LARGE SCALE GENOMIC DNA]</scope>
    <source>
        <strain evidence="1 2">WSM2304</strain>
    </source>
</reference>
<sequence>MCSHVLDGQNTYTTPRELARLTGGPDGLRWFQHDHEMDWCLCIVDLPATLSQADLKWTRVSDTPNFLIDR</sequence>
<evidence type="ECO:0000313" key="1">
    <source>
        <dbReference type="EMBL" id="ACI59521.1"/>
    </source>
</evidence>
<keyword evidence="1" id="KW-0614">Plasmid</keyword>
<geneLocation type="plasmid" evidence="1 2">
    <name>pRLG203</name>
</geneLocation>
<proteinExistence type="predicted"/>